<comment type="cofactor">
    <cofactor evidence="1 19">
        <name>Mg(2+)</name>
        <dbReference type="ChEBI" id="CHEBI:18420"/>
    </cofactor>
</comment>
<dbReference type="PANTHER" id="PTHR34148">
    <property type="entry name" value="ADENOSYLCOBINAMIDE-GDP RIBAZOLETRANSFERASE"/>
    <property type="match status" value="1"/>
</dbReference>
<dbReference type="EMBL" id="JBHZQA010000001">
    <property type="protein sequence ID" value="MFE3846903.1"/>
    <property type="molecule type" value="Genomic_DNA"/>
</dbReference>
<evidence type="ECO:0000256" key="2">
    <source>
        <dbReference type="ARBA" id="ARBA00004651"/>
    </source>
</evidence>
<sequence>MKKELHIFFTALMFYTRIPCPATIDHNPDYLNKASRYFPLIGWIVGSVAFSVYCVFNYLVTPEIAVIFSMIASVLVTGAFHEDGFADVCDGFGGGWTKEKILTIMKDSAIGAYGAIGLVLLLVLKFQALTQLINVSETKFLIFNSQFTTLLLFVSAHSISRLAAISIVFTHQYSREDASSKSKPIAQSYSWKEVVGAFFFGLLPIIILSYFQWPILLVLIPVFLARFFLARYFQKWIDGYTGDCLGATQQVCEVIFYISVIALWKFI</sequence>
<evidence type="ECO:0000256" key="17">
    <source>
        <dbReference type="ARBA" id="ARBA00048623"/>
    </source>
</evidence>
<comment type="pathway">
    <text evidence="3 19">Cofactor biosynthesis; adenosylcobalamin biosynthesis; adenosylcobalamin from cob(II)yrinate a,c-diamide: step 7/7.</text>
</comment>
<evidence type="ECO:0000256" key="1">
    <source>
        <dbReference type="ARBA" id="ARBA00001946"/>
    </source>
</evidence>
<evidence type="ECO:0000256" key="3">
    <source>
        <dbReference type="ARBA" id="ARBA00004663"/>
    </source>
</evidence>
<comment type="function">
    <text evidence="14 19">Joins adenosylcobinamide-GDP and alpha-ribazole to generate adenosylcobalamin (Ado-cobalamin). Also synthesizes adenosylcobalamin 5'-phosphate from adenosylcobinamide-GDP and alpha-ribazole 5'-phosphate.</text>
</comment>
<evidence type="ECO:0000256" key="8">
    <source>
        <dbReference type="ARBA" id="ARBA00022573"/>
    </source>
</evidence>
<keyword evidence="10 19" id="KW-0812">Transmembrane</keyword>
<feature type="transmembrane region" description="Helical" evidence="19">
    <location>
        <begin position="213"/>
        <end position="229"/>
    </location>
</feature>
<evidence type="ECO:0000256" key="11">
    <source>
        <dbReference type="ARBA" id="ARBA00022842"/>
    </source>
</evidence>
<keyword evidence="12 19" id="KW-1133">Transmembrane helix</keyword>
<keyword evidence="13 19" id="KW-0472">Membrane</keyword>
<protein>
    <recommendedName>
        <fullName evidence="6 19">Adenosylcobinamide-GDP ribazoletransferase</fullName>
        <ecNumber evidence="5 19">2.7.8.26</ecNumber>
    </recommendedName>
    <alternativeName>
        <fullName evidence="16 19">Cobalamin synthase</fullName>
    </alternativeName>
    <alternativeName>
        <fullName evidence="15 19">Cobalamin-5'-phosphate synthase</fullName>
    </alternativeName>
</protein>
<evidence type="ECO:0000256" key="15">
    <source>
        <dbReference type="ARBA" id="ARBA00032605"/>
    </source>
</evidence>
<organism evidence="20 21">
    <name type="scientific">Flavobacterium fructosi</name>
    <dbReference type="NCBI Taxonomy" id="3230416"/>
    <lineage>
        <taxon>Bacteria</taxon>
        <taxon>Pseudomonadati</taxon>
        <taxon>Bacteroidota</taxon>
        <taxon>Flavobacteriia</taxon>
        <taxon>Flavobacteriales</taxon>
        <taxon>Flavobacteriaceae</taxon>
        <taxon>Flavobacterium</taxon>
    </lineage>
</organism>
<dbReference type="InterPro" id="IPR003805">
    <property type="entry name" value="CobS"/>
</dbReference>
<evidence type="ECO:0000256" key="18">
    <source>
        <dbReference type="ARBA" id="ARBA00049504"/>
    </source>
</evidence>
<keyword evidence="8 19" id="KW-0169">Cobalamin biosynthesis</keyword>
<comment type="caution">
    <text evidence="20">The sequence shown here is derived from an EMBL/GenBank/DDBJ whole genome shotgun (WGS) entry which is preliminary data.</text>
</comment>
<evidence type="ECO:0000256" key="16">
    <source>
        <dbReference type="ARBA" id="ARBA00032853"/>
    </source>
</evidence>
<evidence type="ECO:0000256" key="12">
    <source>
        <dbReference type="ARBA" id="ARBA00022989"/>
    </source>
</evidence>
<evidence type="ECO:0000256" key="14">
    <source>
        <dbReference type="ARBA" id="ARBA00025228"/>
    </source>
</evidence>
<dbReference type="RefSeq" id="WP_379856739.1">
    <property type="nucleotide sequence ID" value="NZ_JBHZQA010000001.1"/>
</dbReference>
<dbReference type="NCBIfam" id="NF001277">
    <property type="entry name" value="PRK00235.1-3"/>
    <property type="match status" value="1"/>
</dbReference>
<name>A0ABW6HIR7_9FLAO</name>
<keyword evidence="11 19" id="KW-0460">Magnesium</keyword>
<evidence type="ECO:0000256" key="6">
    <source>
        <dbReference type="ARBA" id="ARBA00015850"/>
    </source>
</evidence>
<dbReference type="Proteomes" id="UP001600039">
    <property type="component" value="Unassembled WGS sequence"/>
</dbReference>
<feature type="transmembrane region" description="Helical" evidence="19">
    <location>
        <begin position="149"/>
        <end position="169"/>
    </location>
</feature>
<evidence type="ECO:0000313" key="21">
    <source>
        <dbReference type="Proteomes" id="UP001600039"/>
    </source>
</evidence>
<dbReference type="GO" id="GO:0051073">
    <property type="term" value="F:adenosylcobinamide-GDP ribazoletransferase activity"/>
    <property type="evidence" value="ECO:0007669"/>
    <property type="project" value="UniProtKB-EC"/>
</dbReference>
<comment type="similarity">
    <text evidence="4 19">Belongs to the CobS family.</text>
</comment>
<evidence type="ECO:0000256" key="4">
    <source>
        <dbReference type="ARBA" id="ARBA00010561"/>
    </source>
</evidence>
<dbReference type="PANTHER" id="PTHR34148:SF1">
    <property type="entry name" value="ADENOSYLCOBINAMIDE-GDP RIBAZOLETRANSFERASE"/>
    <property type="match status" value="1"/>
</dbReference>
<reference evidence="20 21" key="1">
    <citation type="submission" date="2024-06" db="EMBL/GenBank/DDBJ databases">
        <title>Flavobacterium spp. isolated from glacier.</title>
        <authorList>
            <person name="Han D."/>
        </authorList>
    </citation>
    <scope>NUCLEOTIDE SEQUENCE [LARGE SCALE GENOMIC DNA]</scope>
    <source>
        <strain evidence="20 21">LB3P45</strain>
    </source>
</reference>
<evidence type="ECO:0000256" key="9">
    <source>
        <dbReference type="ARBA" id="ARBA00022679"/>
    </source>
</evidence>
<keyword evidence="9 19" id="KW-0808">Transferase</keyword>
<evidence type="ECO:0000313" key="20">
    <source>
        <dbReference type="EMBL" id="MFE3846903.1"/>
    </source>
</evidence>
<keyword evidence="21" id="KW-1185">Reference proteome</keyword>
<dbReference type="Pfam" id="PF02654">
    <property type="entry name" value="CobS"/>
    <property type="match status" value="1"/>
</dbReference>
<comment type="catalytic activity">
    <reaction evidence="18 19">
        <text>alpha-ribazole 5'-phosphate + adenosylcob(III)inamide-GDP = adenosylcob(III)alamin 5'-phosphate + GMP + H(+)</text>
        <dbReference type="Rhea" id="RHEA:23560"/>
        <dbReference type="ChEBI" id="CHEBI:15378"/>
        <dbReference type="ChEBI" id="CHEBI:57918"/>
        <dbReference type="ChEBI" id="CHEBI:58115"/>
        <dbReference type="ChEBI" id="CHEBI:60487"/>
        <dbReference type="ChEBI" id="CHEBI:60493"/>
        <dbReference type="EC" id="2.7.8.26"/>
    </reaction>
</comment>
<dbReference type="EC" id="2.7.8.26" evidence="5 19"/>
<evidence type="ECO:0000256" key="10">
    <source>
        <dbReference type="ARBA" id="ARBA00022692"/>
    </source>
</evidence>
<evidence type="ECO:0000256" key="7">
    <source>
        <dbReference type="ARBA" id="ARBA00022475"/>
    </source>
</evidence>
<keyword evidence="7 19" id="KW-1003">Cell membrane</keyword>
<accession>A0ABW6HIR7</accession>
<evidence type="ECO:0000256" key="19">
    <source>
        <dbReference type="HAMAP-Rule" id="MF_00719"/>
    </source>
</evidence>
<feature type="transmembrane region" description="Helical" evidence="19">
    <location>
        <begin position="110"/>
        <end position="129"/>
    </location>
</feature>
<evidence type="ECO:0000256" key="5">
    <source>
        <dbReference type="ARBA" id="ARBA00013200"/>
    </source>
</evidence>
<comment type="catalytic activity">
    <reaction evidence="17 19">
        <text>alpha-ribazole + adenosylcob(III)inamide-GDP = adenosylcob(III)alamin + GMP + H(+)</text>
        <dbReference type="Rhea" id="RHEA:16049"/>
        <dbReference type="ChEBI" id="CHEBI:10329"/>
        <dbReference type="ChEBI" id="CHEBI:15378"/>
        <dbReference type="ChEBI" id="CHEBI:18408"/>
        <dbReference type="ChEBI" id="CHEBI:58115"/>
        <dbReference type="ChEBI" id="CHEBI:60487"/>
        <dbReference type="EC" id="2.7.8.26"/>
    </reaction>
</comment>
<evidence type="ECO:0000256" key="13">
    <source>
        <dbReference type="ARBA" id="ARBA00023136"/>
    </source>
</evidence>
<proteinExistence type="inferred from homology"/>
<dbReference type="HAMAP" id="MF_00719">
    <property type="entry name" value="CobS"/>
    <property type="match status" value="1"/>
</dbReference>
<feature type="transmembrane region" description="Helical" evidence="19">
    <location>
        <begin position="189"/>
        <end position="207"/>
    </location>
</feature>
<comment type="subcellular location">
    <subcellularLocation>
        <location evidence="2 19">Cell membrane</location>
        <topology evidence="2 19">Multi-pass membrane protein</topology>
    </subcellularLocation>
</comment>
<feature type="transmembrane region" description="Helical" evidence="19">
    <location>
        <begin position="40"/>
        <end position="60"/>
    </location>
</feature>
<gene>
    <name evidence="19" type="primary">cobS</name>
    <name evidence="20" type="ORF">ACFX5D_02845</name>
</gene>